<reference evidence="2 3" key="1">
    <citation type="journal article" date="2023" name="Plants (Basel)">
        <title>Bridging the Gap: Combining Genomics and Transcriptomics Approaches to Understand Stylosanthes scabra, an Orphan Legume from the Brazilian Caatinga.</title>
        <authorList>
            <person name="Ferreira-Neto J.R.C."/>
            <person name="da Silva M.D."/>
            <person name="Binneck E."/>
            <person name="de Melo N.F."/>
            <person name="da Silva R.H."/>
            <person name="de Melo A.L.T.M."/>
            <person name="Pandolfi V."/>
            <person name="Bustamante F.O."/>
            <person name="Brasileiro-Vidal A.C."/>
            <person name="Benko-Iseppon A.M."/>
        </authorList>
    </citation>
    <scope>NUCLEOTIDE SEQUENCE [LARGE SCALE GENOMIC DNA]</scope>
    <source>
        <tissue evidence="2">Leaves</tissue>
    </source>
</reference>
<accession>A0ABU6Z1M9</accession>
<evidence type="ECO:0000313" key="3">
    <source>
        <dbReference type="Proteomes" id="UP001341840"/>
    </source>
</evidence>
<feature type="compositionally biased region" description="Basic and acidic residues" evidence="1">
    <location>
        <begin position="85"/>
        <end position="96"/>
    </location>
</feature>
<organism evidence="2 3">
    <name type="scientific">Stylosanthes scabra</name>
    <dbReference type="NCBI Taxonomy" id="79078"/>
    <lineage>
        <taxon>Eukaryota</taxon>
        <taxon>Viridiplantae</taxon>
        <taxon>Streptophyta</taxon>
        <taxon>Embryophyta</taxon>
        <taxon>Tracheophyta</taxon>
        <taxon>Spermatophyta</taxon>
        <taxon>Magnoliopsida</taxon>
        <taxon>eudicotyledons</taxon>
        <taxon>Gunneridae</taxon>
        <taxon>Pentapetalae</taxon>
        <taxon>rosids</taxon>
        <taxon>fabids</taxon>
        <taxon>Fabales</taxon>
        <taxon>Fabaceae</taxon>
        <taxon>Papilionoideae</taxon>
        <taxon>50 kb inversion clade</taxon>
        <taxon>dalbergioids sensu lato</taxon>
        <taxon>Dalbergieae</taxon>
        <taxon>Pterocarpus clade</taxon>
        <taxon>Stylosanthes</taxon>
    </lineage>
</organism>
<gene>
    <name evidence="2" type="ORF">PIB30_114223</name>
</gene>
<comment type="caution">
    <text evidence="2">The sequence shown here is derived from an EMBL/GenBank/DDBJ whole genome shotgun (WGS) entry which is preliminary data.</text>
</comment>
<feature type="non-terminal residue" evidence="2">
    <location>
        <position position="1"/>
    </location>
</feature>
<evidence type="ECO:0000256" key="1">
    <source>
        <dbReference type="SAM" id="MobiDB-lite"/>
    </source>
</evidence>
<evidence type="ECO:0000313" key="2">
    <source>
        <dbReference type="EMBL" id="MED6215495.1"/>
    </source>
</evidence>
<name>A0ABU6Z1M9_9FABA</name>
<dbReference type="EMBL" id="JASCZI010251846">
    <property type="protein sequence ID" value="MED6215495.1"/>
    <property type="molecule type" value="Genomic_DNA"/>
</dbReference>
<protein>
    <submittedName>
        <fullName evidence="2">Uncharacterized protein</fullName>
    </submittedName>
</protein>
<sequence>AFASRSARDLDTSMPSTARFSVRVSRIWFFVSLRSRPANTTWFCCMAVPSHGIPEPRKATGGDSRGRGRLLLVDPLVEVPRAELHAASDREPRRADPGAAPVPQGLGREAQILRGLGQGEPGTCRQGGDHAATCPSSKACSPSFREMNSTPEG</sequence>
<keyword evidence="3" id="KW-1185">Reference proteome</keyword>
<dbReference type="Proteomes" id="UP001341840">
    <property type="component" value="Unassembled WGS sequence"/>
</dbReference>
<feature type="compositionally biased region" description="Polar residues" evidence="1">
    <location>
        <begin position="134"/>
        <end position="153"/>
    </location>
</feature>
<feature type="region of interest" description="Disordered" evidence="1">
    <location>
        <begin position="85"/>
        <end position="153"/>
    </location>
</feature>
<proteinExistence type="predicted"/>